<proteinExistence type="predicted"/>
<feature type="domain" description="CID" evidence="3">
    <location>
        <begin position="1"/>
        <end position="133"/>
    </location>
</feature>
<dbReference type="PANTHER" id="PTHR12460">
    <property type="entry name" value="CYCLIN-DEPENDENT KINASE INHIBITOR-RELATED PROTEIN"/>
    <property type="match status" value="1"/>
</dbReference>
<dbReference type="CDD" id="cd17003">
    <property type="entry name" value="CID_Rtt103"/>
    <property type="match status" value="1"/>
</dbReference>
<sequence>MAYSADLVTSKLAALNDSQEGITSVSQWILFHRRNAAQSVEIWFDSLLKASSSRKLSLIYVANDVVQQSRAKKRTEFVEAFSPVIVRAIENAYRHGNTDVHSRLRRVILVWRQRQVFPESVIAAIEAKTQVQASRSSGRSNPTKATLLNKRAESSSKSVAQPAPQGLEELVDAQKTLLGAFTASATAYEAVTGAYDEVMKCQDNINNDPTQALRLSQLKEALSQASASIDQAVSARKHMITRIERLLQLNKAALLKDEERRKELEDKLSRVDDIVMSINAPTEQSARTTTPDVPPPAVEELTPPPVGEYEVVDSTYSGPVLSARASAGDLDGMAGQVPTLAMDDHEEYVP</sequence>
<evidence type="ECO:0000256" key="2">
    <source>
        <dbReference type="SAM" id="MobiDB-lite"/>
    </source>
</evidence>
<dbReference type="InterPro" id="IPR008942">
    <property type="entry name" value="ENTH_VHS"/>
</dbReference>
<feature type="compositionally biased region" description="Polar residues" evidence="2">
    <location>
        <begin position="133"/>
        <end position="146"/>
    </location>
</feature>
<dbReference type="RefSeq" id="XP_019024805.1">
    <property type="nucleotide sequence ID" value="XM_019170137.1"/>
</dbReference>
<keyword evidence="5" id="KW-1185">Reference proteome</keyword>
<dbReference type="GO" id="GO:0099122">
    <property type="term" value="F:RNA polymerase II C-terminal domain binding"/>
    <property type="evidence" value="ECO:0007669"/>
    <property type="project" value="InterPro"/>
</dbReference>
<protein>
    <recommendedName>
        <fullName evidence="3">CID domain-containing protein</fullName>
    </recommendedName>
</protein>
<feature type="region of interest" description="Disordered" evidence="2">
    <location>
        <begin position="281"/>
        <end position="309"/>
    </location>
</feature>
<gene>
    <name evidence="4" type="ORF">G7K_4991-t1</name>
</gene>
<dbReference type="EMBL" id="BACD03000038">
    <property type="protein sequence ID" value="GAO50872.1"/>
    <property type="molecule type" value="Genomic_DNA"/>
</dbReference>
<dbReference type="InterPro" id="IPR006569">
    <property type="entry name" value="CID_dom"/>
</dbReference>
<dbReference type="SUPFAM" id="SSF48464">
    <property type="entry name" value="ENTH/VHS domain"/>
    <property type="match status" value="1"/>
</dbReference>
<dbReference type="Gene3D" id="1.25.40.90">
    <property type="match status" value="1"/>
</dbReference>
<dbReference type="Pfam" id="PF04818">
    <property type="entry name" value="CID"/>
    <property type="match status" value="1"/>
</dbReference>
<reference evidence="4 5" key="3">
    <citation type="journal article" date="2015" name="Genome Announc.">
        <title>Draft Genome Sequence of the Archiascomycetous Yeast Saitoella complicata.</title>
        <authorList>
            <person name="Yamauchi K."/>
            <person name="Kondo S."/>
            <person name="Hamamoto M."/>
            <person name="Takahashi Y."/>
            <person name="Ogura Y."/>
            <person name="Hayashi T."/>
            <person name="Nishida H."/>
        </authorList>
    </citation>
    <scope>NUCLEOTIDE SEQUENCE [LARGE SCALE GENOMIC DNA]</scope>
    <source>
        <strain evidence="4 5">NRRL Y-17804</strain>
    </source>
</reference>
<dbReference type="PANTHER" id="PTHR12460:SF0">
    <property type="entry name" value="CID DOMAIN-CONTAINING PROTEIN-RELATED"/>
    <property type="match status" value="1"/>
</dbReference>
<evidence type="ECO:0000256" key="1">
    <source>
        <dbReference type="SAM" id="Coils"/>
    </source>
</evidence>
<evidence type="ECO:0000313" key="5">
    <source>
        <dbReference type="Proteomes" id="UP000033140"/>
    </source>
</evidence>
<organism evidence="4 5">
    <name type="scientific">Saitoella complicata (strain BCRC 22490 / CBS 7301 / JCM 7358 / NBRC 10748 / NRRL Y-17804)</name>
    <dbReference type="NCBI Taxonomy" id="698492"/>
    <lineage>
        <taxon>Eukaryota</taxon>
        <taxon>Fungi</taxon>
        <taxon>Dikarya</taxon>
        <taxon>Ascomycota</taxon>
        <taxon>Taphrinomycotina</taxon>
        <taxon>Taphrinomycotina incertae sedis</taxon>
        <taxon>Saitoella</taxon>
    </lineage>
</organism>
<dbReference type="OrthoDB" id="10069473at2759"/>
<keyword evidence="1" id="KW-0175">Coiled coil</keyword>
<dbReference type="SMART" id="SM00582">
    <property type="entry name" value="RPR"/>
    <property type="match status" value="1"/>
</dbReference>
<name>A0A0E9NLY5_SAICN</name>
<feature type="coiled-coil region" evidence="1">
    <location>
        <begin position="215"/>
        <end position="274"/>
    </location>
</feature>
<accession>A0A0E9NLY5</accession>
<reference evidence="4 5" key="1">
    <citation type="journal article" date="2011" name="J. Gen. Appl. Microbiol.">
        <title>Draft genome sequencing of the enigmatic yeast Saitoella complicata.</title>
        <authorList>
            <person name="Nishida H."/>
            <person name="Hamamoto M."/>
            <person name="Sugiyama J."/>
        </authorList>
    </citation>
    <scope>NUCLEOTIDE SEQUENCE [LARGE SCALE GENOMIC DNA]</scope>
    <source>
        <strain evidence="4 5">NRRL Y-17804</strain>
    </source>
</reference>
<feature type="compositionally biased region" description="Polar residues" evidence="2">
    <location>
        <begin position="281"/>
        <end position="291"/>
    </location>
</feature>
<dbReference type="STRING" id="698492.A0A0E9NLY5"/>
<comment type="caution">
    <text evidence="4">The sequence shown here is derived from an EMBL/GenBank/DDBJ whole genome shotgun (WGS) entry which is preliminary data.</text>
</comment>
<evidence type="ECO:0000313" key="4">
    <source>
        <dbReference type="EMBL" id="GAO50872.1"/>
    </source>
</evidence>
<dbReference type="AlphaFoldDB" id="A0A0E9NLY5"/>
<feature type="region of interest" description="Disordered" evidence="2">
    <location>
        <begin position="133"/>
        <end position="164"/>
    </location>
</feature>
<feature type="compositionally biased region" description="Pro residues" evidence="2">
    <location>
        <begin position="292"/>
        <end position="306"/>
    </location>
</feature>
<dbReference type="GO" id="GO:0031124">
    <property type="term" value="P:mRNA 3'-end processing"/>
    <property type="evidence" value="ECO:0007669"/>
    <property type="project" value="InterPro"/>
</dbReference>
<dbReference type="OMA" id="LWMQRLK"/>
<dbReference type="InterPro" id="IPR047883">
    <property type="entry name" value="Rtt103-like_CID"/>
</dbReference>
<dbReference type="Proteomes" id="UP000033140">
    <property type="component" value="Unassembled WGS sequence"/>
</dbReference>
<dbReference type="PROSITE" id="PS51391">
    <property type="entry name" value="CID"/>
    <property type="match status" value="1"/>
</dbReference>
<reference evidence="4 5" key="2">
    <citation type="journal article" date="2014" name="J. Gen. Appl. Microbiol.">
        <title>The early diverging ascomycetous budding yeast Saitoella complicata has three histone deacetylases belonging to the Clr6, Hos2, and Rpd3 lineages.</title>
        <authorList>
            <person name="Nishida H."/>
            <person name="Matsumoto T."/>
            <person name="Kondo S."/>
            <person name="Hamamoto M."/>
            <person name="Yoshikawa H."/>
        </authorList>
    </citation>
    <scope>NUCLEOTIDE SEQUENCE [LARGE SCALE GENOMIC DNA]</scope>
    <source>
        <strain evidence="4 5">NRRL Y-17804</strain>
    </source>
</reference>
<evidence type="ECO:0000259" key="3">
    <source>
        <dbReference type="PROSITE" id="PS51391"/>
    </source>
</evidence>